<dbReference type="PANTHER" id="PTHR43046:SF12">
    <property type="entry name" value="GDP-MANNOSE MANNOSYL HYDROLASE"/>
    <property type="match status" value="1"/>
</dbReference>
<comment type="cofactor">
    <cofactor evidence="1">
        <name>Mg(2+)</name>
        <dbReference type="ChEBI" id="CHEBI:18420"/>
    </cofactor>
</comment>
<feature type="domain" description="Nudix hydrolase" evidence="4">
    <location>
        <begin position="10"/>
        <end position="153"/>
    </location>
</feature>
<evidence type="ECO:0000313" key="5">
    <source>
        <dbReference type="EMBL" id="QSI78483.1"/>
    </source>
</evidence>
<dbReference type="CDD" id="cd04685">
    <property type="entry name" value="NUDIX_Hydrolase"/>
    <property type="match status" value="1"/>
</dbReference>
<keyword evidence="3" id="KW-0460">Magnesium</keyword>
<organism evidence="5 6">
    <name type="scientific">Niveibacterium microcysteis</name>
    <dbReference type="NCBI Taxonomy" id="2811415"/>
    <lineage>
        <taxon>Bacteria</taxon>
        <taxon>Pseudomonadati</taxon>
        <taxon>Pseudomonadota</taxon>
        <taxon>Betaproteobacteria</taxon>
        <taxon>Rhodocyclales</taxon>
        <taxon>Rhodocyclaceae</taxon>
        <taxon>Niveibacterium</taxon>
    </lineage>
</organism>
<dbReference type="InterPro" id="IPR015797">
    <property type="entry name" value="NUDIX_hydrolase-like_dom_sf"/>
</dbReference>
<protein>
    <submittedName>
        <fullName evidence="5">NUDIX domain-containing protein</fullName>
    </submittedName>
</protein>
<evidence type="ECO:0000313" key="6">
    <source>
        <dbReference type="Proteomes" id="UP000663570"/>
    </source>
</evidence>
<dbReference type="SUPFAM" id="SSF55811">
    <property type="entry name" value="Nudix"/>
    <property type="match status" value="1"/>
</dbReference>
<proteinExistence type="predicted"/>
<keyword evidence="2" id="KW-0378">Hydrolase</keyword>
<evidence type="ECO:0000256" key="2">
    <source>
        <dbReference type="ARBA" id="ARBA00022801"/>
    </source>
</evidence>
<accession>A0ABX7MBF7</accession>
<dbReference type="RefSeq" id="WP_206255842.1">
    <property type="nucleotide sequence ID" value="NZ_CP071060.1"/>
</dbReference>
<sequence length="158" mass="17518">MTTLDPAALPARPAARLIVLDASDRVLLFCFCHSAGPLAGSNFWATPGGALMPDESWRDAAARELREETGLAGLAIGPELGERSFAMPLPDGTWVRAEERFYLVRTTHTEIRHDGWSEAERSIMQEHRWWSADALATAHNERFPRTLPELLAAAARVR</sequence>
<gene>
    <name evidence="5" type="ORF">JY500_07685</name>
</gene>
<dbReference type="PROSITE" id="PS00893">
    <property type="entry name" value="NUDIX_BOX"/>
    <property type="match status" value="1"/>
</dbReference>
<dbReference type="EMBL" id="CP071060">
    <property type="protein sequence ID" value="QSI78483.1"/>
    <property type="molecule type" value="Genomic_DNA"/>
</dbReference>
<dbReference type="PANTHER" id="PTHR43046">
    <property type="entry name" value="GDP-MANNOSE MANNOSYL HYDROLASE"/>
    <property type="match status" value="1"/>
</dbReference>
<evidence type="ECO:0000256" key="3">
    <source>
        <dbReference type="ARBA" id="ARBA00022842"/>
    </source>
</evidence>
<reference evidence="5 6" key="1">
    <citation type="submission" date="2021-02" db="EMBL/GenBank/DDBJ databases">
        <title>Niveibacterium changnyeongensis HC41.</title>
        <authorList>
            <person name="Kang M."/>
        </authorList>
    </citation>
    <scope>NUCLEOTIDE SEQUENCE [LARGE SCALE GENOMIC DNA]</scope>
    <source>
        <strain evidence="5 6">HC41</strain>
    </source>
</reference>
<name>A0ABX7MBF7_9RHOO</name>
<dbReference type="InterPro" id="IPR000086">
    <property type="entry name" value="NUDIX_hydrolase_dom"/>
</dbReference>
<dbReference type="InterPro" id="IPR020084">
    <property type="entry name" value="NUDIX_hydrolase_CS"/>
</dbReference>
<evidence type="ECO:0000256" key="1">
    <source>
        <dbReference type="ARBA" id="ARBA00001946"/>
    </source>
</evidence>
<dbReference type="Pfam" id="PF00293">
    <property type="entry name" value="NUDIX"/>
    <property type="match status" value="1"/>
</dbReference>
<dbReference type="PROSITE" id="PS51462">
    <property type="entry name" value="NUDIX"/>
    <property type="match status" value="1"/>
</dbReference>
<keyword evidence="6" id="KW-1185">Reference proteome</keyword>
<dbReference type="Gene3D" id="3.90.79.10">
    <property type="entry name" value="Nucleoside Triphosphate Pyrophosphohydrolase"/>
    <property type="match status" value="1"/>
</dbReference>
<dbReference type="Proteomes" id="UP000663570">
    <property type="component" value="Chromosome"/>
</dbReference>
<evidence type="ECO:0000259" key="4">
    <source>
        <dbReference type="PROSITE" id="PS51462"/>
    </source>
</evidence>